<dbReference type="SMART" id="SM01381">
    <property type="entry name" value="7TM_GPCR_Srsx"/>
    <property type="match status" value="1"/>
</dbReference>
<evidence type="ECO:0000256" key="3">
    <source>
        <dbReference type="ARBA" id="ARBA00022692"/>
    </source>
</evidence>
<feature type="transmembrane region" description="Helical" evidence="9">
    <location>
        <begin position="20"/>
        <end position="40"/>
    </location>
</feature>
<feature type="transmembrane region" description="Helical" evidence="9">
    <location>
        <begin position="131"/>
        <end position="153"/>
    </location>
</feature>
<feature type="domain" description="G-protein coupled receptors family 1 profile" evidence="10">
    <location>
        <begin position="32"/>
        <end position="296"/>
    </location>
</feature>
<evidence type="ECO:0000256" key="8">
    <source>
        <dbReference type="ARBA" id="ARBA00023224"/>
    </source>
</evidence>
<keyword evidence="3 9" id="KW-0812">Transmembrane</keyword>
<dbReference type="Pfam" id="PF00001">
    <property type="entry name" value="7tm_1"/>
    <property type="match status" value="1"/>
</dbReference>
<evidence type="ECO:0000256" key="4">
    <source>
        <dbReference type="ARBA" id="ARBA00022989"/>
    </source>
</evidence>
<dbReference type="InterPro" id="IPR017452">
    <property type="entry name" value="GPCR_Rhodpsn_7TM"/>
</dbReference>
<dbReference type="SUPFAM" id="SSF81321">
    <property type="entry name" value="Family A G protein-coupled receptor-like"/>
    <property type="match status" value="1"/>
</dbReference>
<evidence type="ECO:0000256" key="7">
    <source>
        <dbReference type="ARBA" id="ARBA00023170"/>
    </source>
</evidence>
<name>A0ABN8MLE4_9CNID</name>
<sequence length="325" mass="36951">MNPSFSKVHLSTSGKAAITSLYVILIMVTVLGNLLVVRAFSKFANLRTVSNTILVSLAVADMLMVFVFILHITNIQFPRLRPPHQLCSVASMLNLAVNAIIILHLALISVERFLAIKYALSYHTLVTHRRVIIASAAVWFWGISISMIFPLSLKADGLKTFTEFLQGLTPCFVSEEPFFLHSESVQAYLVFLVVALLVMPIGIIVTSYSYIFSVAWKQRIKIQDGQNLHLHKIFRRREMKGAWTVAIVVGLCLVSFIPLLVTLCLHFLNVTTVKIHQMHGVYFAASMNAWWNPLIYCWRNESFRRNIKRLLKCCPHHSRVDGRKR</sequence>
<keyword evidence="7" id="KW-0675">Receptor</keyword>
<feature type="transmembrane region" description="Helical" evidence="9">
    <location>
        <begin position="280"/>
        <end position="298"/>
    </location>
</feature>
<evidence type="ECO:0000256" key="1">
    <source>
        <dbReference type="ARBA" id="ARBA00004651"/>
    </source>
</evidence>
<comment type="caution">
    <text evidence="11">The sequence shown here is derived from an EMBL/GenBank/DDBJ whole genome shotgun (WGS) entry which is preliminary data.</text>
</comment>
<evidence type="ECO:0000259" key="10">
    <source>
        <dbReference type="PROSITE" id="PS50262"/>
    </source>
</evidence>
<gene>
    <name evidence="11" type="ORF">PEVE_00038191</name>
</gene>
<dbReference type="InterPro" id="IPR050569">
    <property type="entry name" value="TAAR"/>
</dbReference>
<proteinExistence type="predicted"/>
<feature type="transmembrane region" description="Helical" evidence="9">
    <location>
        <begin position="187"/>
        <end position="211"/>
    </location>
</feature>
<evidence type="ECO:0000313" key="11">
    <source>
        <dbReference type="EMBL" id="CAH3030565.1"/>
    </source>
</evidence>
<organism evidence="11 12">
    <name type="scientific">Porites evermanni</name>
    <dbReference type="NCBI Taxonomy" id="104178"/>
    <lineage>
        <taxon>Eukaryota</taxon>
        <taxon>Metazoa</taxon>
        <taxon>Cnidaria</taxon>
        <taxon>Anthozoa</taxon>
        <taxon>Hexacorallia</taxon>
        <taxon>Scleractinia</taxon>
        <taxon>Fungiina</taxon>
        <taxon>Poritidae</taxon>
        <taxon>Porites</taxon>
    </lineage>
</organism>
<dbReference type="Proteomes" id="UP001159427">
    <property type="component" value="Unassembled WGS sequence"/>
</dbReference>
<dbReference type="CDD" id="cd00637">
    <property type="entry name" value="7tm_classA_rhodopsin-like"/>
    <property type="match status" value="1"/>
</dbReference>
<dbReference type="InterPro" id="IPR000276">
    <property type="entry name" value="GPCR_Rhodpsn"/>
</dbReference>
<evidence type="ECO:0000256" key="5">
    <source>
        <dbReference type="ARBA" id="ARBA00023040"/>
    </source>
</evidence>
<evidence type="ECO:0000313" key="12">
    <source>
        <dbReference type="Proteomes" id="UP001159427"/>
    </source>
</evidence>
<dbReference type="PROSITE" id="PS50262">
    <property type="entry name" value="G_PROTEIN_RECEP_F1_2"/>
    <property type="match status" value="1"/>
</dbReference>
<feature type="transmembrane region" description="Helical" evidence="9">
    <location>
        <begin position="92"/>
        <end position="110"/>
    </location>
</feature>
<keyword evidence="6 9" id="KW-0472">Membrane</keyword>
<evidence type="ECO:0000256" key="2">
    <source>
        <dbReference type="ARBA" id="ARBA00022475"/>
    </source>
</evidence>
<accession>A0ABN8MLE4</accession>
<reference evidence="11 12" key="1">
    <citation type="submission" date="2022-05" db="EMBL/GenBank/DDBJ databases">
        <authorList>
            <consortium name="Genoscope - CEA"/>
            <person name="William W."/>
        </authorList>
    </citation>
    <scope>NUCLEOTIDE SEQUENCE [LARGE SCALE GENOMIC DNA]</scope>
</reference>
<dbReference type="PANTHER" id="PTHR24249">
    <property type="entry name" value="HISTAMINE RECEPTOR-RELATED G-PROTEIN COUPLED RECEPTOR"/>
    <property type="match status" value="1"/>
</dbReference>
<keyword evidence="12" id="KW-1185">Reference proteome</keyword>
<evidence type="ECO:0000256" key="9">
    <source>
        <dbReference type="SAM" id="Phobius"/>
    </source>
</evidence>
<protein>
    <recommendedName>
        <fullName evidence="10">G-protein coupled receptors family 1 profile domain-containing protein</fullName>
    </recommendedName>
</protein>
<dbReference type="Gene3D" id="1.20.1070.10">
    <property type="entry name" value="Rhodopsin 7-helix transmembrane proteins"/>
    <property type="match status" value="1"/>
</dbReference>
<keyword evidence="8" id="KW-0807">Transducer</keyword>
<dbReference type="PRINTS" id="PR00237">
    <property type="entry name" value="GPCRRHODOPSN"/>
</dbReference>
<feature type="transmembrane region" description="Helical" evidence="9">
    <location>
        <begin position="242"/>
        <end position="268"/>
    </location>
</feature>
<keyword evidence="2" id="KW-1003">Cell membrane</keyword>
<evidence type="ECO:0000256" key="6">
    <source>
        <dbReference type="ARBA" id="ARBA00023136"/>
    </source>
</evidence>
<comment type="subcellular location">
    <subcellularLocation>
        <location evidence="1">Cell membrane</location>
        <topology evidence="1">Multi-pass membrane protein</topology>
    </subcellularLocation>
</comment>
<dbReference type="PANTHER" id="PTHR24249:SF372">
    <property type="entry name" value="G-PROTEIN COUPLED RECEPTORS FAMILY 1 PROFILE DOMAIN-CONTAINING PROTEIN"/>
    <property type="match status" value="1"/>
</dbReference>
<keyword evidence="4 9" id="KW-1133">Transmembrane helix</keyword>
<dbReference type="EMBL" id="CALNXI010000641">
    <property type="protein sequence ID" value="CAH3030565.1"/>
    <property type="molecule type" value="Genomic_DNA"/>
</dbReference>
<keyword evidence="5" id="KW-0297">G-protein coupled receptor</keyword>
<feature type="transmembrane region" description="Helical" evidence="9">
    <location>
        <begin position="52"/>
        <end position="72"/>
    </location>
</feature>